<evidence type="ECO:0000313" key="1">
    <source>
        <dbReference type="EMBL" id="PZX12312.1"/>
    </source>
</evidence>
<organism evidence="1 2">
    <name type="scientific">Breznakibacter xylanolyticus</name>
    <dbReference type="NCBI Taxonomy" id="990"/>
    <lineage>
        <taxon>Bacteria</taxon>
        <taxon>Pseudomonadati</taxon>
        <taxon>Bacteroidota</taxon>
        <taxon>Bacteroidia</taxon>
        <taxon>Marinilabiliales</taxon>
        <taxon>Marinilabiliaceae</taxon>
        <taxon>Breznakibacter</taxon>
    </lineage>
</organism>
<gene>
    <name evidence="1" type="ORF">LX69_02903</name>
</gene>
<comment type="caution">
    <text evidence="1">The sequence shown here is derived from an EMBL/GenBank/DDBJ whole genome shotgun (WGS) entry which is preliminary data.</text>
</comment>
<keyword evidence="2" id="KW-1185">Reference proteome</keyword>
<reference evidence="1 2" key="1">
    <citation type="submission" date="2018-06" db="EMBL/GenBank/DDBJ databases">
        <title>Genomic Encyclopedia of Archaeal and Bacterial Type Strains, Phase II (KMG-II): from individual species to whole genera.</title>
        <authorList>
            <person name="Goeker M."/>
        </authorList>
    </citation>
    <scope>NUCLEOTIDE SEQUENCE [LARGE SCALE GENOMIC DNA]</scope>
    <source>
        <strain evidence="1 2">DSM 6779</strain>
    </source>
</reference>
<name>A0A2W7NLZ4_9BACT</name>
<proteinExistence type="predicted"/>
<dbReference type="Proteomes" id="UP000249239">
    <property type="component" value="Unassembled WGS sequence"/>
</dbReference>
<sequence>MMMGITYSYKNHHTRKHVRVVSVICTDNCHHTCKHGFFRHSLHNSGFHLIRTVILSWHLILNYIRTNLSFYSHTSNIKRLFYPIYALQILDTQNQKPQQISHSKLYF</sequence>
<accession>A0A2W7NLZ4</accession>
<dbReference type="EMBL" id="QKZK01000032">
    <property type="protein sequence ID" value="PZX12312.1"/>
    <property type="molecule type" value="Genomic_DNA"/>
</dbReference>
<dbReference type="AlphaFoldDB" id="A0A2W7NLZ4"/>
<evidence type="ECO:0000313" key="2">
    <source>
        <dbReference type="Proteomes" id="UP000249239"/>
    </source>
</evidence>
<protein>
    <submittedName>
        <fullName evidence="1">Uncharacterized protein</fullName>
    </submittedName>
</protein>